<dbReference type="Proteomes" id="UP000754644">
    <property type="component" value="Unassembled WGS sequence"/>
</dbReference>
<dbReference type="PANTHER" id="PTHR11138">
    <property type="entry name" value="METHIONYL-TRNA FORMYLTRANSFERASE"/>
    <property type="match status" value="1"/>
</dbReference>
<feature type="binding site" evidence="5">
    <location>
        <begin position="105"/>
        <end position="108"/>
    </location>
    <ligand>
        <name>(6S)-5,6,7,8-tetrahydrofolate</name>
        <dbReference type="ChEBI" id="CHEBI:57453"/>
    </ligand>
</feature>
<gene>
    <name evidence="5" type="primary">fmt</name>
    <name evidence="8" type="ORF">HQ497_03290</name>
</gene>
<dbReference type="PROSITE" id="PS00373">
    <property type="entry name" value="GART"/>
    <property type="match status" value="1"/>
</dbReference>
<evidence type="ECO:0000313" key="9">
    <source>
        <dbReference type="Proteomes" id="UP000754644"/>
    </source>
</evidence>
<name>A0A972VUA7_9GAMM</name>
<dbReference type="InterPro" id="IPR044135">
    <property type="entry name" value="Met-tRNA-FMT_C"/>
</dbReference>
<evidence type="ECO:0000313" key="8">
    <source>
        <dbReference type="EMBL" id="NQV64368.1"/>
    </source>
</evidence>
<feature type="domain" description="Formyl transferase N-terminal" evidence="6">
    <location>
        <begin position="4"/>
        <end position="175"/>
    </location>
</feature>
<dbReference type="CDD" id="cd08704">
    <property type="entry name" value="Met_tRNA_FMT_C"/>
    <property type="match status" value="1"/>
</dbReference>
<dbReference type="InterPro" id="IPR001555">
    <property type="entry name" value="GART_AS"/>
</dbReference>
<dbReference type="InterPro" id="IPR011034">
    <property type="entry name" value="Formyl_transferase-like_C_sf"/>
</dbReference>
<comment type="catalytic activity">
    <reaction evidence="5">
        <text>L-methionyl-tRNA(fMet) + (6R)-10-formyltetrahydrofolate = N-formyl-L-methionyl-tRNA(fMet) + (6S)-5,6,7,8-tetrahydrofolate + H(+)</text>
        <dbReference type="Rhea" id="RHEA:24380"/>
        <dbReference type="Rhea" id="RHEA-COMP:9952"/>
        <dbReference type="Rhea" id="RHEA-COMP:9953"/>
        <dbReference type="ChEBI" id="CHEBI:15378"/>
        <dbReference type="ChEBI" id="CHEBI:57453"/>
        <dbReference type="ChEBI" id="CHEBI:78530"/>
        <dbReference type="ChEBI" id="CHEBI:78844"/>
        <dbReference type="ChEBI" id="CHEBI:195366"/>
        <dbReference type="EC" id="2.1.2.9"/>
    </reaction>
</comment>
<evidence type="ECO:0000259" key="6">
    <source>
        <dbReference type="Pfam" id="PF00551"/>
    </source>
</evidence>
<evidence type="ECO:0000256" key="3">
    <source>
        <dbReference type="ARBA" id="ARBA00022679"/>
    </source>
</evidence>
<dbReference type="AlphaFoldDB" id="A0A972VUA7"/>
<dbReference type="GO" id="GO:0004479">
    <property type="term" value="F:methionyl-tRNA formyltransferase activity"/>
    <property type="evidence" value="ECO:0007669"/>
    <property type="project" value="UniProtKB-UniRule"/>
</dbReference>
<keyword evidence="4 5" id="KW-0648">Protein biosynthesis</keyword>
<accession>A0A972VUA7</accession>
<evidence type="ECO:0000256" key="5">
    <source>
        <dbReference type="HAMAP-Rule" id="MF_00182"/>
    </source>
</evidence>
<comment type="similarity">
    <text evidence="1 5">Belongs to the Fmt family.</text>
</comment>
<reference evidence="8" key="1">
    <citation type="submission" date="2020-05" db="EMBL/GenBank/DDBJ databases">
        <title>Sulfur intermediates as new biogeochemical hubs in an aquatic model microbial ecosystem.</title>
        <authorList>
            <person name="Vigneron A."/>
        </authorList>
    </citation>
    <scope>NUCLEOTIDE SEQUENCE</scope>
    <source>
        <strain evidence="8">Bin.250</strain>
    </source>
</reference>
<dbReference type="InterPro" id="IPR041711">
    <property type="entry name" value="Met-tRNA-FMT_N"/>
</dbReference>
<evidence type="ECO:0000256" key="4">
    <source>
        <dbReference type="ARBA" id="ARBA00022917"/>
    </source>
</evidence>
<protein>
    <recommendedName>
        <fullName evidence="2 5">Methionyl-tRNA formyltransferase</fullName>
        <ecNumber evidence="2 5">2.1.2.9</ecNumber>
    </recommendedName>
</protein>
<dbReference type="InterPro" id="IPR002376">
    <property type="entry name" value="Formyl_transf_N"/>
</dbReference>
<dbReference type="PANTHER" id="PTHR11138:SF5">
    <property type="entry name" value="METHIONYL-TRNA FORMYLTRANSFERASE, MITOCHONDRIAL"/>
    <property type="match status" value="1"/>
</dbReference>
<dbReference type="InterPro" id="IPR005794">
    <property type="entry name" value="Fmt"/>
</dbReference>
<sequence length="316" mass="33830">MNLLFAGTPDFAADHLNALIASEHRIVGVITQPDKPGKRGKQNVPCAVKRLAEQHQLPVLQPLRLRRGDIEHLNVDLMVVVAYGQILKPEVLDYPRLGCINVHGSLLPRWRGAAPIQRAILAGDTESGVCIIQMDAGLDTGDVLLCAKTDIASTETSQSLAAKLSELGTRALLTTIEQIAAGTNQPQPQPNGATYAHKIEKHEAQIDWSGKASDIDRMVRGFNPEPIAFTELNGLRMKVWAVECTSPETLALASSTQQAQPGEILAISKRGVLVACGTDALWLTAVQLPLGKGSILTGADILNARKALFAPGTKLS</sequence>
<dbReference type="SUPFAM" id="SSF50486">
    <property type="entry name" value="FMT C-terminal domain-like"/>
    <property type="match status" value="1"/>
</dbReference>
<feature type="domain" description="Formyl transferase C-terminal" evidence="7">
    <location>
        <begin position="198"/>
        <end position="303"/>
    </location>
</feature>
<dbReference type="Gene3D" id="3.40.50.12230">
    <property type="match status" value="1"/>
</dbReference>
<dbReference type="NCBIfam" id="TIGR00460">
    <property type="entry name" value="fmt"/>
    <property type="match status" value="1"/>
</dbReference>
<dbReference type="CDD" id="cd08646">
    <property type="entry name" value="FMT_core_Met-tRNA-FMT_N"/>
    <property type="match status" value="1"/>
</dbReference>
<dbReference type="GO" id="GO:0005829">
    <property type="term" value="C:cytosol"/>
    <property type="evidence" value="ECO:0007669"/>
    <property type="project" value="TreeGrafter"/>
</dbReference>
<dbReference type="Pfam" id="PF02911">
    <property type="entry name" value="Formyl_trans_C"/>
    <property type="match status" value="1"/>
</dbReference>
<dbReference type="Pfam" id="PF00551">
    <property type="entry name" value="Formyl_trans_N"/>
    <property type="match status" value="1"/>
</dbReference>
<dbReference type="HAMAP" id="MF_00182">
    <property type="entry name" value="Formyl_trans"/>
    <property type="match status" value="1"/>
</dbReference>
<organism evidence="8 9">
    <name type="scientific">SAR86 cluster bacterium</name>
    <dbReference type="NCBI Taxonomy" id="2030880"/>
    <lineage>
        <taxon>Bacteria</taxon>
        <taxon>Pseudomonadati</taxon>
        <taxon>Pseudomonadota</taxon>
        <taxon>Gammaproteobacteria</taxon>
        <taxon>SAR86 cluster</taxon>
    </lineage>
</organism>
<comment type="caution">
    <text evidence="8">The sequence shown here is derived from an EMBL/GenBank/DDBJ whole genome shotgun (WGS) entry which is preliminary data.</text>
</comment>
<dbReference type="InterPro" id="IPR005793">
    <property type="entry name" value="Formyl_trans_C"/>
</dbReference>
<dbReference type="InterPro" id="IPR036477">
    <property type="entry name" value="Formyl_transf_N_sf"/>
</dbReference>
<evidence type="ECO:0000256" key="1">
    <source>
        <dbReference type="ARBA" id="ARBA00010699"/>
    </source>
</evidence>
<evidence type="ECO:0000259" key="7">
    <source>
        <dbReference type="Pfam" id="PF02911"/>
    </source>
</evidence>
<dbReference type="EMBL" id="JABMOJ010000116">
    <property type="protein sequence ID" value="NQV64368.1"/>
    <property type="molecule type" value="Genomic_DNA"/>
</dbReference>
<dbReference type="SUPFAM" id="SSF53328">
    <property type="entry name" value="Formyltransferase"/>
    <property type="match status" value="1"/>
</dbReference>
<evidence type="ECO:0000256" key="2">
    <source>
        <dbReference type="ARBA" id="ARBA00012261"/>
    </source>
</evidence>
<proteinExistence type="inferred from homology"/>
<comment type="function">
    <text evidence="5">Attaches a formyl group to the free amino group of methionyl-tRNA(fMet). The formyl group appears to play a dual role in the initiator identity of N-formylmethionyl-tRNA by promoting its recognition by IF2 and preventing the misappropriation of this tRNA by the elongation apparatus.</text>
</comment>
<keyword evidence="3 5" id="KW-0808">Transferase</keyword>
<dbReference type="EC" id="2.1.2.9" evidence="2 5"/>